<dbReference type="RefSeq" id="XP_033400858.1">
    <property type="nucleotide sequence ID" value="XM_033535330.1"/>
</dbReference>
<evidence type="ECO:0000256" key="1">
    <source>
        <dbReference type="SAM" id="MobiDB-lite"/>
    </source>
</evidence>
<keyword evidence="3" id="KW-1185">Reference proteome</keyword>
<dbReference type="AlphaFoldDB" id="A0A6A6BM74"/>
<organism evidence="2 3">
    <name type="scientific">Aplosporella prunicola CBS 121167</name>
    <dbReference type="NCBI Taxonomy" id="1176127"/>
    <lineage>
        <taxon>Eukaryota</taxon>
        <taxon>Fungi</taxon>
        <taxon>Dikarya</taxon>
        <taxon>Ascomycota</taxon>
        <taxon>Pezizomycotina</taxon>
        <taxon>Dothideomycetes</taxon>
        <taxon>Dothideomycetes incertae sedis</taxon>
        <taxon>Botryosphaeriales</taxon>
        <taxon>Aplosporellaceae</taxon>
        <taxon>Aplosporella</taxon>
    </lineage>
</organism>
<dbReference type="EMBL" id="ML995478">
    <property type="protein sequence ID" value="KAF2145146.1"/>
    <property type="molecule type" value="Genomic_DNA"/>
</dbReference>
<gene>
    <name evidence="2" type="ORF">K452DRAFT_135164</name>
</gene>
<evidence type="ECO:0000313" key="2">
    <source>
        <dbReference type="EMBL" id="KAF2145146.1"/>
    </source>
</evidence>
<reference evidence="2" key="1">
    <citation type="journal article" date="2020" name="Stud. Mycol.">
        <title>101 Dothideomycetes genomes: a test case for predicting lifestyles and emergence of pathogens.</title>
        <authorList>
            <person name="Haridas S."/>
            <person name="Albert R."/>
            <person name="Binder M."/>
            <person name="Bloem J."/>
            <person name="Labutti K."/>
            <person name="Salamov A."/>
            <person name="Andreopoulos B."/>
            <person name="Baker S."/>
            <person name="Barry K."/>
            <person name="Bills G."/>
            <person name="Bluhm B."/>
            <person name="Cannon C."/>
            <person name="Castanera R."/>
            <person name="Culley D."/>
            <person name="Daum C."/>
            <person name="Ezra D."/>
            <person name="Gonzalez J."/>
            <person name="Henrissat B."/>
            <person name="Kuo A."/>
            <person name="Liang C."/>
            <person name="Lipzen A."/>
            <person name="Lutzoni F."/>
            <person name="Magnuson J."/>
            <person name="Mondo S."/>
            <person name="Nolan M."/>
            <person name="Ohm R."/>
            <person name="Pangilinan J."/>
            <person name="Park H.-J."/>
            <person name="Ramirez L."/>
            <person name="Alfaro M."/>
            <person name="Sun H."/>
            <person name="Tritt A."/>
            <person name="Yoshinaga Y."/>
            <person name="Zwiers L.-H."/>
            <person name="Turgeon B."/>
            <person name="Goodwin S."/>
            <person name="Spatafora J."/>
            <person name="Crous P."/>
            <person name="Grigoriev I."/>
        </authorList>
    </citation>
    <scope>NUCLEOTIDE SEQUENCE</scope>
    <source>
        <strain evidence="2">CBS 121167</strain>
    </source>
</reference>
<feature type="region of interest" description="Disordered" evidence="1">
    <location>
        <begin position="17"/>
        <end position="43"/>
    </location>
</feature>
<accession>A0A6A6BM74</accession>
<dbReference type="Proteomes" id="UP000799438">
    <property type="component" value="Unassembled WGS sequence"/>
</dbReference>
<sequence length="113" mass="12734">MLQCNLQSKDCKIIKEEEESTPTRTPYIRASTAHDSTPRHPMPCRRTQPAMAWHGVAWCGACTKSRTCTPVACPLVLNTTSDSGTHHGLKLHWHPRSGPVTWRLRLRSSYLPT</sequence>
<evidence type="ECO:0000313" key="3">
    <source>
        <dbReference type="Proteomes" id="UP000799438"/>
    </source>
</evidence>
<protein>
    <submittedName>
        <fullName evidence="2">Uncharacterized protein</fullName>
    </submittedName>
</protein>
<proteinExistence type="predicted"/>
<dbReference type="GeneID" id="54292824"/>
<name>A0A6A6BM74_9PEZI</name>